<dbReference type="PANTHER" id="PTHR43968">
    <property type="match status" value="1"/>
</dbReference>
<dbReference type="InterPro" id="IPR004045">
    <property type="entry name" value="Glutathione_S-Trfase_N"/>
</dbReference>
<feature type="domain" description="GST C-terminal" evidence="2">
    <location>
        <begin position="106"/>
        <end position="259"/>
    </location>
</feature>
<dbReference type="InterPro" id="IPR050983">
    <property type="entry name" value="GST_Omega/HSP26"/>
</dbReference>
<comment type="caution">
    <text evidence="3">The sequence shown here is derived from an EMBL/GenBank/DDBJ whole genome shotgun (WGS) entry which is preliminary data.</text>
</comment>
<dbReference type="Proteomes" id="UP001530400">
    <property type="component" value="Unassembled WGS sequence"/>
</dbReference>
<name>A0ABD3NXZ8_9STRA</name>
<organism evidence="3 4">
    <name type="scientific">Cyclotella atomus</name>
    <dbReference type="NCBI Taxonomy" id="382360"/>
    <lineage>
        <taxon>Eukaryota</taxon>
        <taxon>Sar</taxon>
        <taxon>Stramenopiles</taxon>
        <taxon>Ochrophyta</taxon>
        <taxon>Bacillariophyta</taxon>
        <taxon>Coscinodiscophyceae</taxon>
        <taxon>Thalassiosirophycidae</taxon>
        <taxon>Stephanodiscales</taxon>
        <taxon>Stephanodiscaceae</taxon>
        <taxon>Cyclotella</taxon>
    </lineage>
</organism>
<dbReference type="Gene3D" id="1.20.1050.10">
    <property type="match status" value="1"/>
</dbReference>
<dbReference type="EMBL" id="JALLPJ020000900">
    <property type="protein sequence ID" value="KAL3780239.1"/>
    <property type="molecule type" value="Genomic_DNA"/>
</dbReference>
<dbReference type="InterPro" id="IPR036282">
    <property type="entry name" value="Glutathione-S-Trfase_C_sf"/>
</dbReference>
<evidence type="ECO:0000259" key="2">
    <source>
        <dbReference type="PROSITE" id="PS50405"/>
    </source>
</evidence>
<dbReference type="SUPFAM" id="SSF47616">
    <property type="entry name" value="GST C-terminal domain-like"/>
    <property type="match status" value="1"/>
</dbReference>
<dbReference type="Pfam" id="PF13410">
    <property type="entry name" value="GST_C_2"/>
    <property type="match status" value="1"/>
</dbReference>
<gene>
    <name evidence="3" type="ORF">ACHAWO_010533</name>
</gene>
<reference evidence="3 4" key="1">
    <citation type="submission" date="2024-10" db="EMBL/GenBank/DDBJ databases">
        <title>Updated reference genomes for cyclostephanoid diatoms.</title>
        <authorList>
            <person name="Roberts W.R."/>
            <person name="Alverson A.J."/>
        </authorList>
    </citation>
    <scope>NUCLEOTIDE SEQUENCE [LARGE SCALE GENOMIC DNA]</scope>
    <source>
        <strain evidence="3 4">AJA010-31</strain>
    </source>
</reference>
<dbReference type="PROSITE" id="PS50405">
    <property type="entry name" value="GST_CTER"/>
    <property type="match status" value="1"/>
</dbReference>
<evidence type="ECO:0008006" key="5">
    <source>
        <dbReference type="Google" id="ProtNLM"/>
    </source>
</evidence>
<evidence type="ECO:0000313" key="4">
    <source>
        <dbReference type="Proteomes" id="UP001530400"/>
    </source>
</evidence>
<dbReference type="AlphaFoldDB" id="A0ABD3NXZ8"/>
<accession>A0ABD3NXZ8</accession>
<proteinExistence type="predicted"/>
<dbReference type="CDD" id="cd00299">
    <property type="entry name" value="GST_C_family"/>
    <property type="match status" value="1"/>
</dbReference>
<dbReference type="PROSITE" id="PS50404">
    <property type="entry name" value="GST_NTER"/>
    <property type="match status" value="1"/>
</dbReference>
<dbReference type="Gene3D" id="3.40.30.10">
    <property type="entry name" value="Glutaredoxin"/>
    <property type="match status" value="1"/>
</dbReference>
<dbReference type="SUPFAM" id="SSF52833">
    <property type="entry name" value="Thioredoxin-like"/>
    <property type="match status" value="1"/>
</dbReference>
<sequence length="279" mass="32324">MATAGQTTSIQSKKCTFFDVKHSNNSARVRLWLRLSARASDHVETIMLTHDDLEDGGKLAAINPLRKIPSFVTDTGMNLFESFVILSYLEDRFGGQGDGPKLVLDTPDERAFVQLLVRIHDVYISSPNCTQPHFSHTQGCMYLDPVPTKYTPERRTMPDPNVRASKLKEMYERLTWLESTIRLPFMAGERISHADITWFPTCVFMEVLLPYVFNWSAILHEDEHFPRLARWYNTCFANEHFASVHDDIYSTLIQQKKDGRFDRVREVVLNSPDLKWKYM</sequence>
<dbReference type="InterPro" id="IPR010987">
    <property type="entry name" value="Glutathione-S-Trfase_C-like"/>
</dbReference>
<evidence type="ECO:0000313" key="3">
    <source>
        <dbReference type="EMBL" id="KAL3780239.1"/>
    </source>
</evidence>
<evidence type="ECO:0000259" key="1">
    <source>
        <dbReference type="PROSITE" id="PS50404"/>
    </source>
</evidence>
<dbReference type="PANTHER" id="PTHR43968:SF6">
    <property type="entry name" value="GLUTATHIONE S-TRANSFERASE OMEGA"/>
    <property type="match status" value="1"/>
</dbReference>
<protein>
    <recommendedName>
        <fullName evidence="5">Glutathione S-transferase</fullName>
    </recommendedName>
</protein>
<keyword evidence="4" id="KW-1185">Reference proteome</keyword>
<dbReference type="InterPro" id="IPR036249">
    <property type="entry name" value="Thioredoxin-like_sf"/>
</dbReference>
<feature type="domain" description="GST N-terminal" evidence="1">
    <location>
        <begin position="13"/>
        <end position="97"/>
    </location>
</feature>
<dbReference type="Pfam" id="PF13409">
    <property type="entry name" value="GST_N_2"/>
    <property type="match status" value="1"/>
</dbReference>